<dbReference type="HAMAP" id="MF_00799">
    <property type="entry name" value="UPF0336"/>
    <property type="match status" value="1"/>
</dbReference>
<proteinExistence type="inferred from homology"/>
<dbReference type="GO" id="GO:0019171">
    <property type="term" value="F:(3R)-hydroxyacyl-[acyl-carrier-protein] dehydratase activity"/>
    <property type="evidence" value="ECO:0007669"/>
    <property type="project" value="TreeGrafter"/>
</dbReference>
<dbReference type="EMBL" id="CP003219">
    <property type="protein sequence ID" value="AEW95913.1"/>
    <property type="molecule type" value="Genomic_DNA"/>
</dbReference>
<dbReference type="InterPro" id="IPR050965">
    <property type="entry name" value="UPF0336/Enoyl-CoA_hydratase"/>
</dbReference>
<evidence type="ECO:0000259" key="2">
    <source>
        <dbReference type="Pfam" id="PF13452"/>
    </source>
</evidence>
<dbReference type="PIRSF" id="PIRSF018072">
    <property type="entry name" value="UCP018072"/>
    <property type="match status" value="1"/>
</dbReference>
<dbReference type="OrthoDB" id="5415111at2"/>
<dbReference type="InterPro" id="IPR016709">
    <property type="entry name" value="HadA-like"/>
</dbReference>
<dbReference type="Proteomes" id="UP000007842">
    <property type="component" value="Chromosome"/>
</dbReference>
<dbReference type="RefSeq" id="WP_014144274.1">
    <property type="nucleotide sequence ID" value="NC_016111.1"/>
</dbReference>
<dbReference type="GO" id="GO:0006633">
    <property type="term" value="P:fatty acid biosynthetic process"/>
    <property type="evidence" value="ECO:0007669"/>
    <property type="project" value="TreeGrafter"/>
</dbReference>
<dbReference type="HOGENOM" id="CLU_116276_0_0_11"/>
<dbReference type="PATRIC" id="fig|1003195.11.peg.5016"/>
<dbReference type="KEGG" id="sct:SCAT_3553"/>
<dbReference type="CDD" id="cd03441">
    <property type="entry name" value="R_hydratase_like"/>
    <property type="match status" value="1"/>
</dbReference>
<name>F8JYB9_STREN</name>
<dbReference type="Gene3D" id="3.10.129.10">
    <property type="entry name" value="Hotdog Thioesterase"/>
    <property type="match status" value="1"/>
</dbReference>
<dbReference type="InterPro" id="IPR029069">
    <property type="entry name" value="HotDog_dom_sf"/>
</dbReference>
<feature type="domain" description="FAS1-like dehydratase" evidence="2">
    <location>
        <begin position="6"/>
        <end position="137"/>
    </location>
</feature>
<accession>G8WUM4</accession>
<dbReference type="eggNOG" id="COG2030">
    <property type="taxonomic scope" value="Bacteria"/>
</dbReference>
<dbReference type="AlphaFoldDB" id="F8JYB9"/>
<evidence type="ECO:0000313" key="4">
    <source>
        <dbReference type="Proteomes" id="UP000007842"/>
    </source>
</evidence>
<sequence length="150" mass="16243">MPLDQSFVGRTYPPTEPYEVGREKIREFAEAIGDANPAYTDVAAAKALGHAEAVAPPTFPFLITYRAAAQVVDDPDLGLDYSRVVHGDQKFTYIRPVRAGDRLSVTVTIDAIKSMAGNDLLTVRGDVHDADGDHVVTATMMLVARAPEED</sequence>
<evidence type="ECO:0000256" key="1">
    <source>
        <dbReference type="HAMAP-Rule" id="MF_00799"/>
    </source>
</evidence>
<organism evidence="3 4">
    <name type="scientific">Streptantibioticus cattleyicolor (strain ATCC 35852 / DSM 46488 / JCM 4925 / NBRC 14057 / NRRL 8057)</name>
    <name type="common">Streptomyces cattleya</name>
    <dbReference type="NCBI Taxonomy" id="1003195"/>
    <lineage>
        <taxon>Bacteria</taxon>
        <taxon>Bacillati</taxon>
        <taxon>Actinomycetota</taxon>
        <taxon>Actinomycetes</taxon>
        <taxon>Kitasatosporales</taxon>
        <taxon>Streptomycetaceae</taxon>
        <taxon>Streptantibioticus</taxon>
    </lineage>
</organism>
<accession>F8JYB9</accession>
<dbReference type="STRING" id="1003195.SCATT_35420"/>
<dbReference type="PANTHER" id="PTHR43437">
    <property type="entry name" value="HYDROXYACYL-THIOESTER DEHYDRATASE TYPE 2, MITOCHONDRIAL-RELATED"/>
    <property type="match status" value="1"/>
</dbReference>
<dbReference type="PANTHER" id="PTHR43437:SF3">
    <property type="entry name" value="HYDROXYACYL-THIOESTER DEHYDRATASE TYPE 2, MITOCHONDRIAL"/>
    <property type="match status" value="1"/>
</dbReference>
<dbReference type="Pfam" id="PF13452">
    <property type="entry name" value="FAS1_DH_region"/>
    <property type="match status" value="1"/>
</dbReference>
<reference evidence="4" key="1">
    <citation type="submission" date="2011-12" db="EMBL/GenBank/DDBJ databases">
        <title>Complete genome sequence of Streptomyces cattleya strain DSM 46488.</title>
        <authorList>
            <person name="Ou H.-Y."/>
            <person name="Li P."/>
            <person name="Zhao C."/>
            <person name="O'Hagan D."/>
            <person name="Deng Z."/>
        </authorList>
    </citation>
    <scope>NUCLEOTIDE SEQUENCE [LARGE SCALE GENOMIC DNA]</scope>
    <source>
        <strain evidence="4">ATCC 35852 / DSM 46488 / JCM 4925 / NBRC 14057 / NRRL 8057</strain>
    </source>
</reference>
<comment type="similarity">
    <text evidence="1">Belongs to the UPF0336 family.</text>
</comment>
<gene>
    <name evidence="3" type="ordered locus">SCATT_35420</name>
</gene>
<dbReference type="SUPFAM" id="SSF54637">
    <property type="entry name" value="Thioesterase/thiol ester dehydrase-isomerase"/>
    <property type="match status" value="1"/>
</dbReference>
<dbReference type="KEGG" id="scy:SCATT_35420"/>
<evidence type="ECO:0000313" key="3">
    <source>
        <dbReference type="EMBL" id="AEW95913.1"/>
    </source>
</evidence>
<dbReference type="InterPro" id="IPR039569">
    <property type="entry name" value="FAS1-like_DH_region"/>
</dbReference>
<protein>
    <recommendedName>
        <fullName evidence="1">UPF0336 protein SCATT_35420</fullName>
    </recommendedName>
</protein>
<keyword evidence="4" id="KW-1185">Reference proteome</keyword>